<dbReference type="EMBL" id="BIMN01000001">
    <property type="protein sequence ID" value="GCE63189.1"/>
    <property type="molecule type" value="Genomic_DNA"/>
</dbReference>
<dbReference type="Proteomes" id="UP000324831">
    <property type="component" value="Unassembled WGS sequence"/>
</dbReference>
<protein>
    <submittedName>
        <fullName evidence="1">Uncharacterized protein</fullName>
    </submittedName>
</protein>
<dbReference type="AlphaFoldDB" id="A0A478FRX0"/>
<proteinExistence type="predicted"/>
<gene>
    <name evidence="1" type="ORF">MHSWG343_01670</name>
</gene>
<organism evidence="1 2">
    <name type="scientific">Candidatus Mycoplasma haematohominis</name>
    <dbReference type="NCBI Taxonomy" id="1494318"/>
    <lineage>
        <taxon>Bacteria</taxon>
        <taxon>Bacillati</taxon>
        <taxon>Mycoplasmatota</taxon>
        <taxon>Mollicutes</taxon>
        <taxon>Mycoplasmataceae</taxon>
        <taxon>Mycoplasma</taxon>
    </lineage>
</organism>
<evidence type="ECO:0000313" key="2">
    <source>
        <dbReference type="Proteomes" id="UP000324831"/>
    </source>
</evidence>
<comment type="caution">
    <text evidence="1">The sequence shown here is derived from an EMBL/GenBank/DDBJ whole genome shotgun (WGS) entry which is preliminary data.</text>
</comment>
<accession>A0A478FRX0</accession>
<name>A0A478FRX0_9MOLU</name>
<reference evidence="1 2" key="1">
    <citation type="submission" date="2019-01" db="EMBL/GenBank/DDBJ databases">
        <title>Draft genome sequences of Candidatus Mycoplasma haemohominis SWG34-3 identified from a patient with pyrexia, anemia and liver dysfunction.</title>
        <authorList>
            <person name="Sekizuka T."/>
            <person name="Hattori N."/>
            <person name="Katano H."/>
            <person name="Takuma T."/>
            <person name="Ito T."/>
            <person name="Arai N."/>
            <person name="Yanai R."/>
            <person name="Ishii S."/>
            <person name="Miura Y."/>
            <person name="Tokunaga T."/>
            <person name="Watanabe H."/>
            <person name="Nomura N."/>
            <person name="Eguchi J."/>
            <person name="Arai T."/>
            <person name="Hasegawa H."/>
            <person name="Nakamaki T."/>
            <person name="Wakita T."/>
            <person name="Niki Y."/>
            <person name="Kuroda M."/>
        </authorList>
    </citation>
    <scope>NUCLEOTIDE SEQUENCE [LARGE SCALE GENOMIC DNA]</scope>
    <source>
        <strain evidence="1">SWG34-3</strain>
    </source>
</reference>
<evidence type="ECO:0000313" key="1">
    <source>
        <dbReference type="EMBL" id="GCE63189.1"/>
    </source>
</evidence>
<sequence>MKNYYIEIKNKPTLLARIQIIKECKNLYLKVPKSQLSYLDRINKPNICFLTIEIIENSKHLEKSVIQRIIDKWDPNRIIITFNQGINRQLLVDLTSINYQNISIDFYLNNNTSIKETITELTNKYPNIKHFSVYPKEEGIYLENELLGFSRYHHNMWSKDVKKYYAKYDFETIRDKQYIGIGEDAVSREGYVFTKNNKEIELDRRYIDIQDHIDRLNYYLELNDEELKALFLLNTEKYKSDIKKYSVLEVHQKLISDFFET</sequence>